<dbReference type="InParanoid" id="A0A6P8VRS3"/>
<feature type="compositionally biased region" description="Low complexity" evidence="2">
    <location>
        <begin position="585"/>
        <end position="602"/>
    </location>
</feature>
<dbReference type="GO" id="GO:0006361">
    <property type="term" value="P:transcription initiation at RNA polymerase I promoter"/>
    <property type="evidence" value="ECO:0007669"/>
    <property type="project" value="InterPro"/>
</dbReference>
<keyword evidence="3" id="KW-1185">Reference proteome</keyword>
<evidence type="ECO:0000313" key="3">
    <source>
        <dbReference type="Proteomes" id="UP000515161"/>
    </source>
</evidence>
<dbReference type="GO" id="GO:0001042">
    <property type="term" value="F:RNA polymerase I core binding"/>
    <property type="evidence" value="ECO:0007669"/>
    <property type="project" value="TreeGrafter"/>
</dbReference>
<evidence type="ECO:0000313" key="4">
    <source>
        <dbReference type="RefSeq" id="XP_034093561.1"/>
    </source>
</evidence>
<dbReference type="InterPro" id="IPR007991">
    <property type="entry name" value="RNA_pol_I_trans_ini_fac_RRN3"/>
</dbReference>
<dbReference type="CTD" id="54700"/>
<dbReference type="KEGG" id="gacu:117560721"/>
<accession>A0A6P8VRS3</accession>
<dbReference type="RefSeq" id="XP_034093561.1">
    <property type="nucleotide sequence ID" value="XM_034237670.1"/>
</dbReference>
<proteinExistence type="inferred from homology"/>
<protein>
    <submittedName>
        <fullName evidence="4">LOW QUALITY PROTEIN: RNA polymerase I-specific transcription initiation factor RRN3</fullName>
    </submittedName>
</protein>
<name>A0A6P8VRS3_GYMAC</name>
<dbReference type="GO" id="GO:0003743">
    <property type="term" value="F:translation initiation factor activity"/>
    <property type="evidence" value="ECO:0007669"/>
    <property type="project" value="UniProtKB-KW"/>
</dbReference>
<dbReference type="OrthoDB" id="26970at2759"/>
<dbReference type="PANTHER" id="PTHR12790">
    <property type="entry name" value="TRANSCRIPTION INITIATION FACTOR IA RRN3"/>
    <property type="match status" value="1"/>
</dbReference>
<sequence length="628" mass="70956">MEIDRDFLNSPPVKTVRFGGTVADTLAKHRQGDSGDYELLKHQLSDPEIKDAQIIKWLQEFRSCVTQLNKDHEQLIYPLLRLPWVGRSQAVVEEYMAFLSNLVSAQTVYLCACLKMVVSHFSPKRVTICEGGVDISDSDDDDENLPRNFDQCHQALQLITRYVPSTSRFLMPILQENFPFVQKSSRTLECYVHNLLRLSMYIPALRRDVLELIIGKMLKLDVSASRSDIEEAEENTVQSQRAEDRAEEGLFEMDEDMSADAPPRPSVMAHPVADRLDTLMAVLLAYIKDVCHVNGSFHADRTKDLYRDVLSVFDKLILPTHASCHVQFILFYLCSFRVALAEAFLEHVWKVLQSPSQPAVLRQAAAGYLGSFLARAKFIPVLTVRACLDLLLSWIHRYIDSQDNSGRAACCDISLHGPFYSACQAAFYTLIFRHRAMLEGNMKKGLEYLQGLNLERVVMSQLNPLKVCLPAVSSMFAAITRKYQVVFCYTIIERNNRHVLPVVRSSAGGDSVGTNTNPLDSFFPFDPYLLHRSSQLIEPLYQVWEELPDTEQPPPTTGQQCSKEDEDDFLSGETPKTEGIVGMTPSSYESSLRSPSSLGSPPHRLPETLTTHITFKLGLKHTLRNTSR</sequence>
<dbReference type="GO" id="GO:0001181">
    <property type="term" value="F:RNA polymerase I general transcription initiation factor activity"/>
    <property type="evidence" value="ECO:0007669"/>
    <property type="project" value="InterPro"/>
</dbReference>
<dbReference type="FunCoup" id="A0A6P8VRS3">
    <property type="interactions" value="1706"/>
</dbReference>
<comment type="similarity">
    <text evidence="1">Belongs to the RRN3 family.</text>
</comment>
<dbReference type="Proteomes" id="UP000515161">
    <property type="component" value="Unplaced"/>
</dbReference>
<evidence type="ECO:0000256" key="2">
    <source>
        <dbReference type="SAM" id="MobiDB-lite"/>
    </source>
</evidence>
<dbReference type="PANTHER" id="PTHR12790:SF0">
    <property type="entry name" value="RNA POLYMERASE I-SPECIFIC TRANSCRIPTION INITIATION FACTOR RRN3-RELATED"/>
    <property type="match status" value="1"/>
</dbReference>
<dbReference type="GeneID" id="117560721"/>
<keyword evidence="4" id="KW-0396">Initiation factor</keyword>
<dbReference type="AlphaFoldDB" id="A0A6P8VRS3"/>
<keyword evidence="4" id="KW-0648">Protein biosynthesis</keyword>
<evidence type="ECO:0000256" key="1">
    <source>
        <dbReference type="ARBA" id="ARBA00010098"/>
    </source>
</evidence>
<dbReference type="Pfam" id="PF05327">
    <property type="entry name" value="RRN3"/>
    <property type="match status" value="1"/>
</dbReference>
<gene>
    <name evidence="4" type="primary">rrn3</name>
</gene>
<organism evidence="3 4">
    <name type="scientific">Gymnodraco acuticeps</name>
    <name type="common">Antarctic dragonfish</name>
    <dbReference type="NCBI Taxonomy" id="8218"/>
    <lineage>
        <taxon>Eukaryota</taxon>
        <taxon>Metazoa</taxon>
        <taxon>Chordata</taxon>
        <taxon>Craniata</taxon>
        <taxon>Vertebrata</taxon>
        <taxon>Euteleostomi</taxon>
        <taxon>Actinopterygii</taxon>
        <taxon>Neopterygii</taxon>
        <taxon>Teleostei</taxon>
        <taxon>Neoteleostei</taxon>
        <taxon>Acanthomorphata</taxon>
        <taxon>Eupercaria</taxon>
        <taxon>Perciformes</taxon>
        <taxon>Notothenioidei</taxon>
        <taxon>Bathydraconidae</taxon>
        <taxon>Gymnodraco</taxon>
    </lineage>
</organism>
<feature type="region of interest" description="Disordered" evidence="2">
    <location>
        <begin position="548"/>
        <end position="607"/>
    </location>
</feature>
<reference evidence="4" key="1">
    <citation type="submission" date="2025-08" db="UniProtKB">
        <authorList>
            <consortium name="RefSeq"/>
        </authorList>
    </citation>
    <scope>IDENTIFICATION</scope>
</reference>
<dbReference type="GO" id="GO:0005634">
    <property type="term" value="C:nucleus"/>
    <property type="evidence" value="ECO:0007669"/>
    <property type="project" value="TreeGrafter"/>
</dbReference>